<comment type="caution">
    <text evidence="1">The sequence shown here is derived from an EMBL/GenBank/DDBJ whole genome shotgun (WGS) entry which is preliminary data.</text>
</comment>
<dbReference type="EMBL" id="JASBWV010000014">
    <property type="protein sequence ID" value="KAJ9122640.1"/>
    <property type="molecule type" value="Genomic_DNA"/>
</dbReference>
<evidence type="ECO:0000313" key="1">
    <source>
        <dbReference type="EMBL" id="KAJ9122640.1"/>
    </source>
</evidence>
<keyword evidence="2" id="KW-1185">Reference proteome</keyword>
<dbReference type="Proteomes" id="UP001234202">
    <property type="component" value="Unassembled WGS sequence"/>
</dbReference>
<gene>
    <name evidence="1" type="ORF">QFC24_004068</name>
</gene>
<reference evidence="1" key="1">
    <citation type="submission" date="2023-04" db="EMBL/GenBank/DDBJ databases">
        <title>Draft Genome sequencing of Naganishia species isolated from polar environments using Oxford Nanopore Technology.</title>
        <authorList>
            <person name="Leo P."/>
            <person name="Venkateswaran K."/>
        </authorList>
    </citation>
    <scope>NUCLEOTIDE SEQUENCE</scope>
    <source>
        <strain evidence="1">DBVPG 5303</strain>
    </source>
</reference>
<organism evidence="1 2">
    <name type="scientific">Naganishia onofrii</name>
    <dbReference type="NCBI Taxonomy" id="1851511"/>
    <lineage>
        <taxon>Eukaryota</taxon>
        <taxon>Fungi</taxon>
        <taxon>Dikarya</taxon>
        <taxon>Basidiomycota</taxon>
        <taxon>Agaricomycotina</taxon>
        <taxon>Tremellomycetes</taxon>
        <taxon>Filobasidiales</taxon>
        <taxon>Filobasidiaceae</taxon>
        <taxon>Naganishia</taxon>
    </lineage>
</organism>
<proteinExistence type="predicted"/>
<sequence>MTKAHRIPFTLPTRNIRYFARMAHQSIEYTKDRQHELQENIQGVEHDIQTAYQSSSSSNQSGKPPRLVAVSKLKPASDIKALYDLGYRHFGENYIQELVDKSQLLPPDIQWHFIGNLQSNKAKQLVQGVPEGALWVVETLASEKTAGLLEKAVAARGNDAARLQVYIQVNTSQEDVKSGVDPLTAGSATSETAKDHELVKLATYIMEQCPHLHLLGLMTIGSFTASHDPTKPNPDFELLATTRRELFTYFTKHAAPSVQHTVEGKMPKEEEGWELSMGMSADFDAAVKQGTAGVRVGTRIFGEREKKVKAGDGEGVTK</sequence>
<evidence type="ECO:0000313" key="2">
    <source>
        <dbReference type="Proteomes" id="UP001234202"/>
    </source>
</evidence>
<accession>A0ACC2XGW8</accession>
<protein>
    <submittedName>
        <fullName evidence="1">Uncharacterized protein</fullName>
    </submittedName>
</protein>
<name>A0ACC2XGW8_9TREE</name>